<name>A0ACB0FAS4_RANTA</name>
<gene>
    <name evidence="1" type="ORF">MRATA1EN3_LOCUS20414</name>
</gene>
<evidence type="ECO:0000313" key="2">
    <source>
        <dbReference type="Proteomes" id="UP001162501"/>
    </source>
</evidence>
<dbReference type="EMBL" id="OX596117">
    <property type="protein sequence ID" value="CAI9709201.1"/>
    <property type="molecule type" value="Genomic_DNA"/>
</dbReference>
<evidence type="ECO:0000313" key="1">
    <source>
        <dbReference type="EMBL" id="CAI9709201.1"/>
    </source>
</evidence>
<proteinExistence type="predicted"/>
<reference evidence="1" key="1">
    <citation type="submission" date="2023-05" db="EMBL/GenBank/DDBJ databases">
        <authorList>
            <consortium name="ELIXIR-Norway"/>
        </authorList>
    </citation>
    <scope>NUCLEOTIDE SEQUENCE</scope>
</reference>
<protein>
    <submittedName>
        <fullName evidence="1">Uncharacterized protein</fullName>
    </submittedName>
</protein>
<sequence length="287" mass="30992">MHTGQRLAQQMSEPPLGCDHMWRFTNPFSSPCGFQGIEAKAPCLDQEHVGSTKRYLTENISGGFPGNAVVKTLRFYYSGSGSIPIRENYDPACHEVRSNNNNISILKALPSCLEVVTRPSHTKYFVKFRCTTQSEKAEGQGRNGRGAEDKMNYFLQGPDDWEESVAQKGETRTGLQAAHQAGSTSIRTPTAPLRWSALLFTLFREVSGAPVSTVGCSASAGSSSASTSSWRCSSVSPHPPATLAQQAVHSDSVEEQGSLGLQLGGYQTLGQLGHVKRPLTGESVLQI</sequence>
<organism evidence="1 2">
    <name type="scientific">Rangifer tarandus platyrhynchus</name>
    <name type="common">Svalbard reindeer</name>
    <dbReference type="NCBI Taxonomy" id="3082113"/>
    <lineage>
        <taxon>Eukaryota</taxon>
        <taxon>Metazoa</taxon>
        <taxon>Chordata</taxon>
        <taxon>Craniata</taxon>
        <taxon>Vertebrata</taxon>
        <taxon>Euteleostomi</taxon>
        <taxon>Mammalia</taxon>
        <taxon>Eutheria</taxon>
        <taxon>Laurasiatheria</taxon>
        <taxon>Artiodactyla</taxon>
        <taxon>Ruminantia</taxon>
        <taxon>Pecora</taxon>
        <taxon>Cervidae</taxon>
        <taxon>Odocoileinae</taxon>
        <taxon>Rangifer</taxon>
    </lineage>
</organism>
<dbReference type="Proteomes" id="UP001162501">
    <property type="component" value="Chromosome 33"/>
</dbReference>
<accession>A0ACB0FAS4</accession>